<organism evidence="1 2">
    <name type="scientific">Lysinibacillus odysseyi 34hs-1 = NBRC 100172</name>
    <dbReference type="NCBI Taxonomy" id="1220589"/>
    <lineage>
        <taxon>Bacteria</taxon>
        <taxon>Bacillati</taxon>
        <taxon>Bacillota</taxon>
        <taxon>Bacilli</taxon>
        <taxon>Bacillales</taxon>
        <taxon>Bacillaceae</taxon>
        <taxon>Lysinibacillus</taxon>
    </lineage>
</organism>
<dbReference type="Gene3D" id="2.40.400.10">
    <property type="entry name" value="Acetoacetate decarboxylase-like"/>
    <property type="match status" value="1"/>
</dbReference>
<reference evidence="1 2" key="1">
    <citation type="submission" date="2014-02" db="EMBL/GenBank/DDBJ databases">
        <title>Draft genome sequence of Lysinibacillus odysseyi NBRC 100172.</title>
        <authorList>
            <person name="Zhang F."/>
            <person name="Wang G."/>
            <person name="Zhang L."/>
        </authorList>
    </citation>
    <scope>NUCLEOTIDE SEQUENCE [LARGE SCALE GENOMIC DNA]</scope>
    <source>
        <strain evidence="1 2">NBRC 100172</strain>
    </source>
</reference>
<dbReference type="Pfam" id="PF09844">
    <property type="entry name" value="DUF2071"/>
    <property type="match status" value="1"/>
</dbReference>
<evidence type="ECO:0008006" key="3">
    <source>
        <dbReference type="Google" id="ProtNLM"/>
    </source>
</evidence>
<dbReference type="OrthoDB" id="150993at2"/>
<proteinExistence type="predicted"/>
<dbReference type="PANTHER" id="PTHR39186">
    <property type="entry name" value="DUF2071 FAMILY PROTEIN"/>
    <property type="match status" value="1"/>
</dbReference>
<protein>
    <recommendedName>
        <fullName evidence="3">DUF2071 domain-containing protein</fullName>
    </recommendedName>
</protein>
<dbReference type="AlphaFoldDB" id="A0A0A3JQT6"/>
<name>A0A0A3JQT6_9BACI</name>
<dbReference type="PANTHER" id="PTHR39186:SF1">
    <property type="entry name" value="DUF2071 DOMAIN-CONTAINING PROTEIN"/>
    <property type="match status" value="1"/>
</dbReference>
<dbReference type="InterPro" id="IPR018644">
    <property type="entry name" value="DUF2071"/>
</dbReference>
<dbReference type="Proteomes" id="UP000030437">
    <property type="component" value="Unassembled WGS sequence"/>
</dbReference>
<dbReference type="EMBL" id="JPVP01000026">
    <property type="protein sequence ID" value="KGR89372.1"/>
    <property type="molecule type" value="Genomic_DNA"/>
</dbReference>
<comment type="caution">
    <text evidence="1">The sequence shown here is derived from an EMBL/GenBank/DDBJ whole genome shotgun (WGS) entry which is preliminary data.</text>
</comment>
<evidence type="ECO:0000313" key="1">
    <source>
        <dbReference type="EMBL" id="KGR89372.1"/>
    </source>
</evidence>
<keyword evidence="2" id="KW-1185">Reference proteome</keyword>
<dbReference type="SUPFAM" id="SSF160104">
    <property type="entry name" value="Acetoacetate decarboxylase-like"/>
    <property type="match status" value="1"/>
</dbReference>
<sequence>MGRDSKMKRDLWDESHRPWPLPDIPWTMRQTWSNLLFAHYPIQYEELRKVVPKALDLNTYDGMCWIGVVPFQMSGVRLRGLPPLPGTSAFPELNIRTYVTVDGKPGVYFFSLDAANHLAVIGARTLYRLPYWFADMKIRDRGNMIEFNSRRRSNRDIRFACTYQPASKPFRPDSGSFEEWIVERYCFYTLNASGVPFRCDILHEPWTLQQAEVDFMHNTMLSEQGIVLESEEPILHFAKQIEVRAWPLVDPVTNQIRI</sequence>
<gene>
    <name evidence="1" type="ORF">CD32_00405</name>
</gene>
<evidence type="ECO:0000313" key="2">
    <source>
        <dbReference type="Proteomes" id="UP000030437"/>
    </source>
</evidence>
<dbReference type="eggNOG" id="COG3361">
    <property type="taxonomic scope" value="Bacteria"/>
</dbReference>
<accession>A0A0A3JQT6</accession>
<dbReference type="InterPro" id="IPR023375">
    <property type="entry name" value="ADC_dom_sf"/>
</dbReference>